<comment type="caution">
    <text evidence="3">The sequence shown here is derived from an EMBL/GenBank/DDBJ whole genome shotgun (WGS) entry which is preliminary data.</text>
</comment>
<feature type="domain" description="Glycosyl transferase family 1" evidence="1">
    <location>
        <begin position="191"/>
        <end position="341"/>
    </location>
</feature>
<dbReference type="EMBL" id="BMPD01000007">
    <property type="protein sequence ID" value="GGK79908.1"/>
    <property type="molecule type" value="Genomic_DNA"/>
</dbReference>
<proteinExistence type="predicted"/>
<dbReference type="Gene3D" id="3.40.50.2000">
    <property type="entry name" value="Glycogen Phosphorylase B"/>
    <property type="match status" value="2"/>
</dbReference>
<dbReference type="Proteomes" id="UP000614221">
    <property type="component" value="Unassembled WGS sequence"/>
</dbReference>
<accession>A0A830F2J0</accession>
<dbReference type="PANTHER" id="PTHR45947">
    <property type="entry name" value="SULFOQUINOVOSYL TRANSFERASE SQD2"/>
    <property type="match status" value="1"/>
</dbReference>
<dbReference type="AlphaFoldDB" id="A0A830F2J0"/>
<organism evidence="3 4">
    <name type="scientific">Haloarcula sebkhae</name>
    <dbReference type="NCBI Taxonomy" id="932660"/>
    <lineage>
        <taxon>Archaea</taxon>
        <taxon>Methanobacteriati</taxon>
        <taxon>Methanobacteriota</taxon>
        <taxon>Stenosarchaea group</taxon>
        <taxon>Halobacteria</taxon>
        <taxon>Halobacteriales</taxon>
        <taxon>Haloarculaceae</taxon>
        <taxon>Haloarcula</taxon>
    </lineage>
</organism>
<name>A0A830F2J0_9EURY</name>
<gene>
    <name evidence="3" type="ORF">GCM10009067_35290</name>
</gene>
<evidence type="ECO:0000259" key="1">
    <source>
        <dbReference type="Pfam" id="PF00534"/>
    </source>
</evidence>
<dbReference type="RefSeq" id="WP_080509684.1">
    <property type="nucleotide sequence ID" value="NZ_BMPD01000007.1"/>
</dbReference>
<evidence type="ECO:0000313" key="4">
    <source>
        <dbReference type="Proteomes" id="UP000614221"/>
    </source>
</evidence>
<dbReference type="GO" id="GO:0016757">
    <property type="term" value="F:glycosyltransferase activity"/>
    <property type="evidence" value="ECO:0007669"/>
    <property type="project" value="InterPro"/>
</dbReference>
<dbReference type="InterPro" id="IPR001296">
    <property type="entry name" value="Glyco_trans_1"/>
</dbReference>
<dbReference type="CDD" id="cd03801">
    <property type="entry name" value="GT4_PimA-like"/>
    <property type="match status" value="1"/>
</dbReference>
<dbReference type="Pfam" id="PF00534">
    <property type="entry name" value="Glycos_transf_1"/>
    <property type="match status" value="1"/>
</dbReference>
<reference evidence="3" key="2">
    <citation type="submission" date="2020-09" db="EMBL/GenBank/DDBJ databases">
        <authorList>
            <person name="Sun Q."/>
            <person name="Ohkuma M."/>
        </authorList>
    </citation>
    <scope>NUCLEOTIDE SEQUENCE</scope>
    <source>
        <strain evidence="3">JCM 19018</strain>
    </source>
</reference>
<dbReference type="OrthoDB" id="132546at2157"/>
<sequence>MNKDTIRVCHVVNSVGPTSIPADIAIELQQSTNIQVGILSWFDITEFENMECIEVHSANPPQTTIGINRSTAIRVHDIFTEYDIIHTHHPHSGSLSKLLALHADNKIITTEHNNHKAYSRKGLVLNGLTNIIPDAVTCVSRSVYDSFQSWEKSIVNKGDVHVIYNGVKDVRLSLNTNWSAYDYCNISRDEYLIGIGAMHTEQKAHDVLIKAVAELLDKEYKVNLLITGTGPLQDSLKRLVVNEGIENNVHFLGLIDQNKLYRLLAELDVYSMPSRWEGYCVGVAEAMALGTPCVLSDIKTFKEVYDNCALYHSVDNPCELASTIEQLLSDKNLRENLSMRASELIRSQYNLNDVATQYESLYMDIC</sequence>
<reference evidence="3" key="1">
    <citation type="journal article" date="2014" name="Int. J. Syst. Evol. Microbiol.">
        <title>Complete genome sequence of Corynebacterium casei LMG S-19264T (=DSM 44701T), isolated from a smear-ripened cheese.</title>
        <authorList>
            <consortium name="US DOE Joint Genome Institute (JGI-PGF)"/>
            <person name="Walter F."/>
            <person name="Albersmeier A."/>
            <person name="Kalinowski J."/>
            <person name="Ruckert C."/>
        </authorList>
    </citation>
    <scope>NUCLEOTIDE SEQUENCE</scope>
    <source>
        <strain evidence="3">JCM 19018</strain>
    </source>
</reference>
<dbReference type="SUPFAM" id="SSF53756">
    <property type="entry name" value="UDP-Glycosyltransferase/glycogen phosphorylase"/>
    <property type="match status" value="1"/>
</dbReference>
<evidence type="ECO:0000259" key="2">
    <source>
        <dbReference type="Pfam" id="PF13439"/>
    </source>
</evidence>
<evidence type="ECO:0000313" key="3">
    <source>
        <dbReference type="EMBL" id="GGK79908.1"/>
    </source>
</evidence>
<dbReference type="PANTHER" id="PTHR45947:SF3">
    <property type="entry name" value="SULFOQUINOVOSYL TRANSFERASE SQD2"/>
    <property type="match status" value="1"/>
</dbReference>
<protein>
    <submittedName>
        <fullName evidence="3">N-acetylglucosaminyl-phosphatidylinositol biosynthetic protein Spt14</fullName>
    </submittedName>
</protein>
<dbReference type="InterPro" id="IPR028098">
    <property type="entry name" value="Glyco_trans_4-like_N"/>
</dbReference>
<feature type="domain" description="Glycosyltransferase subfamily 4-like N-terminal" evidence="2">
    <location>
        <begin position="51"/>
        <end position="168"/>
    </location>
</feature>
<dbReference type="Pfam" id="PF13439">
    <property type="entry name" value="Glyco_transf_4"/>
    <property type="match status" value="1"/>
</dbReference>
<dbReference type="InterPro" id="IPR050194">
    <property type="entry name" value="Glycosyltransferase_grp1"/>
</dbReference>